<dbReference type="GO" id="GO:0046872">
    <property type="term" value="F:metal ion binding"/>
    <property type="evidence" value="ECO:0007669"/>
    <property type="project" value="UniProtKB-KW"/>
</dbReference>
<dbReference type="Gene3D" id="2.70.50.70">
    <property type="match status" value="1"/>
</dbReference>
<keyword evidence="3" id="KW-0964">Secreted</keyword>
<evidence type="ECO:0000256" key="15">
    <source>
        <dbReference type="ARBA" id="ARBA00047174"/>
    </source>
</evidence>
<reference evidence="17 18" key="1">
    <citation type="journal article" date="2013" name="PLoS Genet.">
        <title>Genomic mechanisms accounting for the adaptation to parasitism in nematode-trapping fungi.</title>
        <authorList>
            <person name="Meerupati T."/>
            <person name="Andersson K.M."/>
            <person name="Friman E."/>
            <person name="Kumar D."/>
            <person name="Tunlid A."/>
            <person name="Ahren D."/>
        </authorList>
    </citation>
    <scope>NUCLEOTIDE SEQUENCE [LARGE SCALE GENOMIC DNA]</scope>
    <source>
        <strain evidence="17 18">CBS 200.50</strain>
    </source>
</reference>
<evidence type="ECO:0000256" key="5">
    <source>
        <dbReference type="ARBA" id="ARBA00022729"/>
    </source>
</evidence>
<dbReference type="CDD" id="cd21175">
    <property type="entry name" value="LPMO_AA9"/>
    <property type="match status" value="1"/>
</dbReference>
<dbReference type="eggNOG" id="ENOG502RYSN">
    <property type="taxonomic scope" value="Eukaryota"/>
</dbReference>
<dbReference type="AlphaFoldDB" id="S8BQU5"/>
<keyword evidence="18" id="KW-1185">Reference proteome</keyword>
<comment type="similarity">
    <text evidence="13">Belongs to the polysaccharide monooxygenase AA9 family.</text>
</comment>
<evidence type="ECO:0000256" key="12">
    <source>
        <dbReference type="ARBA" id="ARBA00023326"/>
    </source>
</evidence>
<accession>S8BQU5</accession>
<comment type="catalytic activity">
    <reaction evidence="14">
        <text>[(1-&gt;4)-beta-D-glucosyl]n+m + reduced acceptor + O2 = 4-dehydro-beta-D-glucosyl-[(1-&gt;4)-beta-D-glucosyl]n-1 + [(1-&gt;4)-beta-D-glucosyl]m + acceptor + H2O.</text>
        <dbReference type="EC" id="1.14.99.56"/>
    </reaction>
</comment>
<evidence type="ECO:0000256" key="11">
    <source>
        <dbReference type="ARBA" id="ARBA00023277"/>
    </source>
</evidence>
<keyword evidence="6" id="KW-0136">Cellulose degradation</keyword>
<protein>
    <recommendedName>
        <fullName evidence="15">lytic cellulose monooxygenase (C4-dehydrogenating)</fullName>
        <ecNumber evidence="15">1.14.99.56</ecNumber>
    </recommendedName>
</protein>
<dbReference type="Proteomes" id="UP000015100">
    <property type="component" value="Unassembled WGS sequence"/>
</dbReference>
<evidence type="ECO:0000256" key="4">
    <source>
        <dbReference type="ARBA" id="ARBA00022723"/>
    </source>
</evidence>
<dbReference type="OMA" id="EHIALHM"/>
<dbReference type="GO" id="GO:0030245">
    <property type="term" value="P:cellulose catabolic process"/>
    <property type="evidence" value="ECO:0007669"/>
    <property type="project" value="UniProtKB-KW"/>
</dbReference>
<evidence type="ECO:0000256" key="7">
    <source>
        <dbReference type="ARBA" id="ARBA00023002"/>
    </source>
</evidence>
<keyword evidence="7" id="KW-0560">Oxidoreductase</keyword>
<keyword evidence="5" id="KW-0732">Signal</keyword>
<dbReference type="PANTHER" id="PTHR33353:SF10">
    <property type="entry name" value="ENDO-BETA-1,4-GLUCANASE D"/>
    <property type="match status" value="1"/>
</dbReference>
<evidence type="ECO:0000256" key="9">
    <source>
        <dbReference type="ARBA" id="ARBA00023033"/>
    </source>
</evidence>
<sequence>MRCFQADDISDPGTLAVKAGDTIGFTVAGRIIHEGPLLWYMAKAPSFQNAASMDGSGPVWFKINETHPEIDTTPAPLSTYKWPWYNASDVHIQIPKCLRSGEYLLRVEHIALHIAFLEGQHEFFGACAQLRITNGGAGTPGPLVQFPGAYSDDEPGLFLDIHDDWVQPEEYEVPGPAVWKC</sequence>
<dbReference type="Pfam" id="PF03443">
    <property type="entry name" value="AA9"/>
    <property type="match status" value="1"/>
</dbReference>
<dbReference type="EMBL" id="AQGS01000153">
    <property type="protein sequence ID" value="EPS41803.1"/>
    <property type="molecule type" value="Genomic_DNA"/>
</dbReference>
<keyword evidence="10" id="KW-1015">Disulfide bond</keyword>
<dbReference type="InterPro" id="IPR005103">
    <property type="entry name" value="AA9_LPMO"/>
</dbReference>
<evidence type="ECO:0000256" key="3">
    <source>
        <dbReference type="ARBA" id="ARBA00022525"/>
    </source>
</evidence>
<comment type="subcellular location">
    <subcellularLocation>
        <location evidence="2">Secreted</location>
    </subcellularLocation>
</comment>
<dbReference type="GO" id="GO:0004497">
    <property type="term" value="F:monooxygenase activity"/>
    <property type="evidence" value="ECO:0007669"/>
    <property type="project" value="UniProtKB-KW"/>
</dbReference>
<organism evidence="17 18">
    <name type="scientific">Dactylellina haptotyla (strain CBS 200.50)</name>
    <name type="common">Nematode-trapping fungus</name>
    <name type="synonym">Monacrosporium haptotylum</name>
    <dbReference type="NCBI Taxonomy" id="1284197"/>
    <lineage>
        <taxon>Eukaryota</taxon>
        <taxon>Fungi</taxon>
        <taxon>Dikarya</taxon>
        <taxon>Ascomycota</taxon>
        <taxon>Pezizomycotina</taxon>
        <taxon>Orbiliomycetes</taxon>
        <taxon>Orbiliales</taxon>
        <taxon>Orbiliaceae</taxon>
        <taxon>Dactylellina</taxon>
    </lineage>
</organism>
<keyword evidence="4" id="KW-0479">Metal-binding</keyword>
<keyword evidence="12" id="KW-0624">Polysaccharide degradation</keyword>
<dbReference type="OrthoDB" id="5271017at2759"/>
<dbReference type="STRING" id="1284197.S8BQU5"/>
<evidence type="ECO:0000256" key="10">
    <source>
        <dbReference type="ARBA" id="ARBA00023157"/>
    </source>
</evidence>
<dbReference type="HOGENOM" id="CLU_031730_4_4_1"/>
<evidence type="ECO:0000256" key="8">
    <source>
        <dbReference type="ARBA" id="ARBA00023008"/>
    </source>
</evidence>
<evidence type="ECO:0000256" key="14">
    <source>
        <dbReference type="ARBA" id="ARBA00045077"/>
    </source>
</evidence>
<feature type="domain" description="Auxiliary Activity family 9 catalytic" evidence="16">
    <location>
        <begin position="1"/>
        <end position="171"/>
    </location>
</feature>
<proteinExistence type="inferred from homology"/>
<evidence type="ECO:0000313" key="17">
    <source>
        <dbReference type="EMBL" id="EPS41803.1"/>
    </source>
</evidence>
<dbReference type="InterPro" id="IPR049892">
    <property type="entry name" value="AA9"/>
</dbReference>
<evidence type="ECO:0000256" key="1">
    <source>
        <dbReference type="ARBA" id="ARBA00001973"/>
    </source>
</evidence>
<reference evidence="18" key="2">
    <citation type="submission" date="2013-04" db="EMBL/GenBank/DDBJ databases">
        <title>Genomic mechanisms accounting for the adaptation to parasitism in nematode-trapping fungi.</title>
        <authorList>
            <person name="Ahren D.G."/>
        </authorList>
    </citation>
    <scope>NUCLEOTIDE SEQUENCE [LARGE SCALE GENOMIC DNA]</scope>
    <source>
        <strain evidence="18">CBS 200.50</strain>
    </source>
</reference>
<evidence type="ECO:0000256" key="2">
    <source>
        <dbReference type="ARBA" id="ARBA00004613"/>
    </source>
</evidence>
<evidence type="ECO:0000313" key="18">
    <source>
        <dbReference type="Proteomes" id="UP000015100"/>
    </source>
</evidence>
<comment type="caution">
    <text evidence="17">The sequence shown here is derived from an EMBL/GenBank/DDBJ whole genome shotgun (WGS) entry which is preliminary data.</text>
</comment>
<keyword evidence="8" id="KW-0186">Copper</keyword>
<dbReference type="EC" id="1.14.99.56" evidence="15"/>
<comment type="cofactor">
    <cofactor evidence="1">
        <name>Cu(2+)</name>
        <dbReference type="ChEBI" id="CHEBI:29036"/>
    </cofactor>
</comment>
<name>S8BQU5_DACHA</name>
<evidence type="ECO:0000256" key="6">
    <source>
        <dbReference type="ARBA" id="ARBA00023001"/>
    </source>
</evidence>
<evidence type="ECO:0000256" key="13">
    <source>
        <dbReference type="ARBA" id="ARBA00044502"/>
    </source>
</evidence>
<dbReference type="GO" id="GO:0005576">
    <property type="term" value="C:extracellular region"/>
    <property type="evidence" value="ECO:0007669"/>
    <property type="project" value="UniProtKB-SubCell"/>
</dbReference>
<keyword evidence="9" id="KW-0503">Monooxygenase</keyword>
<keyword evidence="11" id="KW-0119">Carbohydrate metabolism</keyword>
<dbReference type="PANTHER" id="PTHR33353">
    <property type="entry name" value="PUTATIVE (AFU_ORTHOLOGUE AFUA_1G12560)-RELATED"/>
    <property type="match status" value="1"/>
</dbReference>
<gene>
    <name evidence="17" type="ORF">H072_4289</name>
</gene>
<evidence type="ECO:0000259" key="16">
    <source>
        <dbReference type="Pfam" id="PF03443"/>
    </source>
</evidence>